<reference evidence="3 4" key="1">
    <citation type="journal article" date="2020" name="Cell">
        <title>Large-Scale Comparative Analyses of Tick Genomes Elucidate Their Genetic Diversity and Vector Capacities.</title>
        <authorList>
            <consortium name="Tick Genome and Microbiome Consortium (TIGMIC)"/>
            <person name="Jia N."/>
            <person name="Wang J."/>
            <person name="Shi W."/>
            <person name="Du L."/>
            <person name="Sun Y."/>
            <person name="Zhan W."/>
            <person name="Jiang J.F."/>
            <person name="Wang Q."/>
            <person name="Zhang B."/>
            <person name="Ji P."/>
            <person name="Bell-Sakyi L."/>
            <person name="Cui X.M."/>
            <person name="Yuan T.T."/>
            <person name="Jiang B.G."/>
            <person name="Yang W.F."/>
            <person name="Lam T.T."/>
            <person name="Chang Q.C."/>
            <person name="Ding S.J."/>
            <person name="Wang X.J."/>
            <person name="Zhu J.G."/>
            <person name="Ruan X.D."/>
            <person name="Zhao L."/>
            <person name="Wei J.T."/>
            <person name="Ye R.Z."/>
            <person name="Que T.C."/>
            <person name="Du C.H."/>
            <person name="Zhou Y.H."/>
            <person name="Cheng J.X."/>
            <person name="Dai P.F."/>
            <person name="Guo W.B."/>
            <person name="Han X.H."/>
            <person name="Huang E.J."/>
            <person name="Li L.F."/>
            <person name="Wei W."/>
            <person name="Gao Y.C."/>
            <person name="Liu J.Z."/>
            <person name="Shao H.Z."/>
            <person name="Wang X."/>
            <person name="Wang C.C."/>
            <person name="Yang T.C."/>
            <person name="Huo Q.B."/>
            <person name="Li W."/>
            <person name="Chen H.Y."/>
            <person name="Chen S.E."/>
            <person name="Zhou L.G."/>
            <person name="Ni X.B."/>
            <person name="Tian J.H."/>
            <person name="Sheng Y."/>
            <person name="Liu T."/>
            <person name="Pan Y.S."/>
            <person name="Xia L.Y."/>
            <person name="Li J."/>
            <person name="Zhao F."/>
            <person name="Cao W.C."/>
        </authorList>
    </citation>
    <scope>NUCLEOTIDE SEQUENCE [LARGE SCALE GENOMIC DNA]</scope>
    <source>
        <strain evidence="3">HaeL-2018</strain>
    </source>
</reference>
<dbReference type="GO" id="GO:0006313">
    <property type="term" value="P:DNA transposition"/>
    <property type="evidence" value="ECO:0007669"/>
    <property type="project" value="InterPro"/>
</dbReference>
<dbReference type="Pfam" id="PF01498">
    <property type="entry name" value="HTH_Tnp_Tc3_2"/>
    <property type="match status" value="1"/>
</dbReference>
<dbReference type="GO" id="GO:0003677">
    <property type="term" value="F:DNA binding"/>
    <property type="evidence" value="ECO:0007669"/>
    <property type="project" value="InterPro"/>
</dbReference>
<dbReference type="GO" id="GO:0015074">
    <property type="term" value="P:DNA integration"/>
    <property type="evidence" value="ECO:0007669"/>
    <property type="project" value="InterPro"/>
</dbReference>
<name>A0A9J6GT80_HAELO</name>
<protein>
    <recommendedName>
        <fullName evidence="2">Transposase Tc1-like domain-containing protein</fullName>
    </recommendedName>
</protein>
<evidence type="ECO:0000259" key="2">
    <source>
        <dbReference type="Pfam" id="PF01498"/>
    </source>
</evidence>
<comment type="caution">
    <text evidence="3">The sequence shown here is derived from an EMBL/GenBank/DDBJ whole genome shotgun (WGS) entry which is preliminary data.</text>
</comment>
<proteinExistence type="predicted"/>
<dbReference type="EMBL" id="JABSTR010000008">
    <property type="protein sequence ID" value="KAH9378049.1"/>
    <property type="molecule type" value="Genomic_DNA"/>
</dbReference>
<sequence length="78" mass="8763">MENRAEDARHQRRPQKTTKDEDELILAAAADNPFVTAKAIADELGLNVSLYRVRRRLHDSGLKSFAAVRKQQFDGSAP</sequence>
<evidence type="ECO:0000313" key="3">
    <source>
        <dbReference type="EMBL" id="KAH9378049.1"/>
    </source>
</evidence>
<dbReference type="InterPro" id="IPR002492">
    <property type="entry name" value="Transposase_Tc1-like"/>
</dbReference>
<dbReference type="AlphaFoldDB" id="A0A9J6GT80"/>
<dbReference type="VEuPathDB" id="VectorBase:HLOH_062202"/>
<accession>A0A9J6GT80</accession>
<feature type="region of interest" description="Disordered" evidence="1">
    <location>
        <begin position="1"/>
        <end position="22"/>
    </location>
</feature>
<evidence type="ECO:0000313" key="4">
    <source>
        <dbReference type="Proteomes" id="UP000821853"/>
    </source>
</evidence>
<dbReference type="Proteomes" id="UP000821853">
    <property type="component" value="Unassembled WGS sequence"/>
</dbReference>
<dbReference type="OrthoDB" id="9996331at2759"/>
<keyword evidence="4" id="KW-1185">Reference proteome</keyword>
<organism evidence="3 4">
    <name type="scientific">Haemaphysalis longicornis</name>
    <name type="common">Bush tick</name>
    <dbReference type="NCBI Taxonomy" id="44386"/>
    <lineage>
        <taxon>Eukaryota</taxon>
        <taxon>Metazoa</taxon>
        <taxon>Ecdysozoa</taxon>
        <taxon>Arthropoda</taxon>
        <taxon>Chelicerata</taxon>
        <taxon>Arachnida</taxon>
        <taxon>Acari</taxon>
        <taxon>Parasitiformes</taxon>
        <taxon>Ixodida</taxon>
        <taxon>Ixodoidea</taxon>
        <taxon>Ixodidae</taxon>
        <taxon>Haemaphysalinae</taxon>
        <taxon>Haemaphysalis</taxon>
    </lineage>
</organism>
<gene>
    <name evidence="3" type="ORF">HPB48_000131</name>
</gene>
<feature type="domain" description="Transposase Tc1-like" evidence="2">
    <location>
        <begin position="25"/>
        <end position="70"/>
    </location>
</feature>
<evidence type="ECO:0000256" key="1">
    <source>
        <dbReference type="SAM" id="MobiDB-lite"/>
    </source>
</evidence>
<dbReference type="OMA" id="TSWMADA"/>